<comment type="caution">
    <text evidence="1">The sequence shown here is derived from an EMBL/GenBank/DDBJ whole genome shotgun (WGS) entry which is preliminary data.</text>
</comment>
<accession>A0A2U2JEZ8</accession>
<proteinExistence type="predicted"/>
<sequence length="157" mass="19044">MNRSHRNILAENLRHYLSGRITNFEFMDRIEPIYPTNDKGVKAVENSFWYCYDDLRKHKNTGKDKLTDEAENHIKRFILFLKSDNEYEWKDPKFSNPIKWILSLITFGIYPKKAEESESENIELGDERVWPFFRQTEFEKEINEPKYLNKKRHHNTV</sequence>
<dbReference type="AlphaFoldDB" id="A0A2U2JEZ8"/>
<protein>
    <submittedName>
        <fullName evidence="1">Uncharacterized protein</fullName>
    </submittedName>
</protein>
<evidence type="ECO:0000313" key="1">
    <source>
        <dbReference type="EMBL" id="PWG06906.1"/>
    </source>
</evidence>
<dbReference type="RefSeq" id="WP_109403813.1">
    <property type="nucleotide sequence ID" value="NZ_QFFG01000001.1"/>
</dbReference>
<keyword evidence="2" id="KW-1185">Reference proteome</keyword>
<gene>
    <name evidence="1" type="ORF">DIS07_03445</name>
</gene>
<dbReference type="EMBL" id="QFFG01000001">
    <property type="protein sequence ID" value="PWG06906.1"/>
    <property type="molecule type" value="Genomic_DNA"/>
</dbReference>
<dbReference type="OrthoDB" id="756394at2"/>
<evidence type="ECO:0000313" key="2">
    <source>
        <dbReference type="Proteomes" id="UP000245670"/>
    </source>
</evidence>
<name>A0A2U2JEZ8_9FLAO</name>
<dbReference type="Proteomes" id="UP000245670">
    <property type="component" value="Unassembled WGS sequence"/>
</dbReference>
<reference evidence="1 2" key="1">
    <citation type="submission" date="2018-05" db="EMBL/GenBank/DDBJ databases">
        <title>Polaribacter aquimarinus sp. nov., isolated from sediment in a sediment of sea.</title>
        <authorList>
            <person name="Lu D."/>
        </authorList>
    </citation>
    <scope>NUCLEOTIDE SEQUENCE [LARGE SCALE GENOMIC DNA]</scope>
    <source>
        <strain evidence="1 2">ZY113</strain>
    </source>
</reference>
<organism evidence="1 2">
    <name type="scientific">Polaribacter aquimarinus</name>
    <dbReference type="NCBI Taxonomy" id="2100726"/>
    <lineage>
        <taxon>Bacteria</taxon>
        <taxon>Pseudomonadati</taxon>
        <taxon>Bacteroidota</taxon>
        <taxon>Flavobacteriia</taxon>
        <taxon>Flavobacteriales</taxon>
        <taxon>Flavobacteriaceae</taxon>
    </lineage>
</organism>